<dbReference type="PROSITE" id="PS50048">
    <property type="entry name" value="ZN2_CY6_FUNGAL_2"/>
    <property type="match status" value="1"/>
</dbReference>
<feature type="domain" description="Zn(2)-C6 fungal-type" evidence="4">
    <location>
        <begin position="17"/>
        <end position="47"/>
    </location>
</feature>
<evidence type="ECO:0000313" key="6">
    <source>
        <dbReference type="Proteomes" id="UP001175261"/>
    </source>
</evidence>
<name>A0AA39GCW4_SARSR</name>
<feature type="compositionally biased region" description="Basic and acidic residues" evidence="3">
    <location>
        <begin position="133"/>
        <end position="148"/>
    </location>
</feature>
<evidence type="ECO:0000259" key="4">
    <source>
        <dbReference type="PROSITE" id="PS50048"/>
    </source>
</evidence>
<dbReference type="GO" id="GO:0000976">
    <property type="term" value="F:transcription cis-regulatory region binding"/>
    <property type="evidence" value="ECO:0007669"/>
    <property type="project" value="TreeGrafter"/>
</dbReference>
<dbReference type="AlphaFoldDB" id="A0AA39GCW4"/>
<comment type="subcellular location">
    <subcellularLocation>
        <location evidence="1">Nucleus</location>
    </subcellularLocation>
</comment>
<feature type="region of interest" description="Disordered" evidence="3">
    <location>
        <begin position="54"/>
        <end position="87"/>
    </location>
</feature>
<keyword evidence="2" id="KW-0539">Nucleus</keyword>
<dbReference type="InterPro" id="IPR001138">
    <property type="entry name" value="Zn2Cys6_DnaBD"/>
</dbReference>
<dbReference type="EMBL" id="JAPDFR010000007">
    <property type="protein sequence ID" value="KAK0384716.1"/>
    <property type="molecule type" value="Genomic_DNA"/>
</dbReference>
<dbReference type="GO" id="GO:0005634">
    <property type="term" value="C:nucleus"/>
    <property type="evidence" value="ECO:0007669"/>
    <property type="project" value="UniProtKB-SubCell"/>
</dbReference>
<dbReference type="Gene3D" id="4.10.240.10">
    <property type="entry name" value="Zn(2)-C6 fungal-type DNA-binding domain"/>
    <property type="match status" value="1"/>
</dbReference>
<evidence type="ECO:0000256" key="1">
    <source>
        <dbReference type="ARBA" id="ARBA00004123"/>
    </source>
</evidence>
<dbReference type="GO" id="GO:0045944">
    <property type="term" value="P:positive regulation of transcription by RNA polymerase II"/>
    <property type="evidence" value="ECO:0007669"/>
    <property type="project" value="TreeGrafter"/>
</dbReference>
<sequence length="782" mass="87441">MAHVMKTQAKSRRSRAGCSSCRRQRIKCDEEYPRCQQCEKRGRHCNLAEARFRTYAPPDSSKDPAPMSPPSTTDGSRVESEGSMQSGQRRFQLLADLAASELAPTNASEVQGEGVGGEPPRMTSSPPVTVCRGTDRSSRERTMRHDGTLPHATDFSVSATDDERPISPQSVATVIYHPDVTSFLSSKIPSVSTILQTAGFPPAGRLLANRKSQSQNMLHENASSLGHSHPSIFDQLPPIKDPQRSTKYDVSIRYGIENAEERAFLLRYFSARPGRWMDLFDLDLFYSREVPLLALRSPILMFSACAFAARQLSMTSRQPLLDPCRSYSEHRNISTMRHRDWTWIAESYYDAAISLLRKHTSDVAAQDGSSTMHNPDDLNYISSLEETSIAHSEGLVGAKLRDQVVAAVIILANYEFLKGVAPNWSDHLDGTRSFLRLCDEAGFLAFGPSSPLSGASAGPPRLLHAAFWNFARQDMLSALIHRQRTRLETEDIAMWRRMGIHLGDDGRLNSETTSPATQQWTERIDMVSNTMIWLLAKLVNFINTMTASSEEGGDGDLTSNLGTSEAADQYVVNTWLSLRDELQVWHNSSPPLFQPCSRVALTSPTYRRTGSMVSMASSEPYDCRCPSRPLIKHETWYSESMCASTMQSYHMAQIFLLLHKPPGISTQRLYRALGLSPSAPRQNSLPDTLSEFSLMREMLNYHAVEICAIALSRPDEAARIHMLQPLYMAGRCLTDVADRRTVVRLIDSIEDELGWHAKYRVEALLAEWETTREMLACSCTTP</sequence>
<protein>
    <recommendedName>
        <fullName evidence="4">Zn(2)-C6 fungal-type domain-containing protein</fullName>
    </recommendedName>
</protein>
<dbReference type="GO" id="GO:0008270">
    <property type="term" value="F:zinc ion binding"/>
    <property type="evidence" value="ECO:0007669"/>
    <property type="project" value="InterPro"/>
</dbReference>
<dbReference type="PANTHER" id="PTHR37534:SF9">
    <property type="entry name" value="ZN(II)2CYS6 TRANSCRIPTION FACTOR (EUROFUNG)"/>
    <property type="match status" value="1"/>
</dbReference>
<keyword evidence="6" id="KW-1185">Reference proteome</keyword>
<evidence type="ECO:0000256" key="3">
    <source>
        <dbReference type="SAM" id="MobiDB-lite"/>
    </source>
</evidence>
<proteinExistence type="predicted"/>
<feature type="region of interest" description="Disordered" evidence="3">
    <location>
        <begin position="104"/>
        <end position="164"/>
    </location>
</feature>
<dbReference type="SMART" id="SM00066">
    <property type="entry name" value="GAL4"/>
    <property type="match status" value="1"/>
</dbReference>
<accession>A0AA39GCW4</accession>
<dbReference type="InterPro" id="IPR036864">
    <property type="entry name" value="Zn2-C6_fun-type_DNA-bd_sf"/>
</dbReference>
<dbReference type="PROSITE" id="PS00463">
    <property type="entry name" value="ZN2_CY6_FUNGAL_1"/>
    <property type="match status" value="1"/>
</dbReference>
<dbReference type="Proteomes" id="UP001175261">
    <property type="component" value="Unassembled WGS sequence"/>
</dbReference>
<dbReference type="PANTHER" id="PTHR37534">
    <property type="entry name" value="TRANSCRIPTIONAL ACTIVATOR PROTEIN UGA3"/>
    <property type="match status" value="1"/>
</dbReference>
<evidence type="ECO:0000313" key="5">
    <source>
        <dbReference type="EMBL" id="KAK0384716.1"/>
    </source>
</evidence>
<dbReference type="Pfam" id="PF11951">
    <property type="entry name" value="Fungal_trans_2"/>
    <property type="match status" value="1"/>
</dbReference>
<comment type="caution">
    <text evidence="5">The sequence shown here is derived from an EMBL/GenBank/DDBJ whole genome shotgun (WGS) entry which is preliminary data.</text>
</comment>
<dbReference type="InterPro" id="IPR021858">
    <property type="entry name" value="Fun_TF"/>
</dbReference>
<gene>
    <name evidence="5" type="ORF">NLU13_7194</name>
</gene>
<evidence type="ECO:0000256" key="2">
    <source>
        <dbReference type="ARBA" id="ARBA00023242"/>
    </source>
</evidence>
<dbReference type="GO" id="GO:0000981">
    <property type="term" value="F:DNA-binding transcription factor activity, RNA polymerase II-specific"/>
    <property type="evidence" value="ECO:0007669"/>
    <property type="project" value="InterPro"/>
</dbReference>
<dbReference type="SUPFAM" id="SSF57701">
    <property type="entry name" value="Zn2/Cys6 DNA-binding domain"/>
    <property type="match status" value="1"/>
</dbReference>
<organism evidence="5 6">
    <name type="scientific">Sarocladium strictum</name>
    <name type="common">Black bundle disease fungus</name>
    <name type="synonym">Acremonium strictum</name>
    <dbReference type="NCBI Taxonomy" id="5046"/>
    <lineage>
        <taxon>Eukaryota</taxon>
        <taxon>Fungi</taxon>
        <taxon>Dikarya</taxon>
        <taxon>Ascomycota</taxon>
        <taxon>Pezizomycotina</taxon>
        <taxon>Sordariomycetes</taxon>
        <taxon>Hypocreomycetidae</taxon>
        <taxon>Hypocreales</taxon>
        <taxon>Sarocladiaceae</taxon>
        <taxon>Sarocladium</taxon>
    </lineage>
</organism>
<dbReference type="CDD" id="cd00067">
    <property type="entry name" value="GAL4"/>
    <property type="match status" value="1"/>
</dbReference>
<reference evidence="5" key="1">
    <citation type="submission" date="2022-10" db="EMBL/GenBank/DDBJ databases">
        <title>Determination and structural analysis of whole genome sequence of Sarocladium strictum F4-1.</title>
        <authorList>
            <person name="Hu L."/>
            <person name="Jiang Y."/>
        </authorList>
    </citation>
    <scope>NUCLEOTIDE SEQUENCE</scope>
    <source>
        <strain evidence="5">F4-1</strain>
    </source>
</reference>
<dbReference type="Pfam" id="PF00172">
    <property type="entry name" value="Zn_clus"/>
    <property type="match status" value="1"/>
</dbReference>